<reference evidence="1 2" key="1">
    <citation type="journal article" date="2022" name="Genome Biol. Evol.">
        <title>The Spruce Budworm Genome: Reconstructing the Evolutionary History of Antifreeze Proteins.</title>
        <authorList>
            <person name="Beliveau C."/>
            <person name="Gagne P."/>
            <person name="Picq S."/>
            <person name="Vernygora O."/>
            <person name="Keeling C.I."/>
            <person name="Pinkney K."/>
            <person name="Doucet D."/>
            <person name="Wen F."/>
            <person name="Johnston J.S."/>
            <person name="Maaroufi H."/>
            <person name="Boyle B."/>
            <person name="Laroche J."/>
            <person name="Dewar K."/>
            <person name="Juretic N."/>
            <person name="Blackburn G."/>
            <person name="Nisole A."/>
            <person name="Brunet B."/>
            <person name="Brandao M."/>
            <person name="Lumley L."/>
            <person name="Duan J."/>
            <person name="Quan G."/>
            <person name="Lucarotti C.J."/>
            <person name="Roe A.D."/>
            <person name="Sperling F.A.H."/>
            <person name="Levesque R.C."/>
            <person name="Cusson M."/>
        </authorList>
    </citation>
    <scope>NUCLEOTIDE SEQUENCE [LARGE SCALE GENOMIC DNA]</scope>
    <source>
        <strain evidence="1">Glfc:IPQL:Cfum</strain>
    </source>
</reference>
<keyword evidence="2" id="KW-1185">Reference proteome</keyword>
<gene>
    <name evidence="1" type="ORF">MSG28_000837</name>
</gene>
<protein>
    <submittedName>
        <fullName evidence="1">Uncharacterized protein</fullName>
    </submittedName>
</protein>
<evidence type="ECO:0000313" key="1">
    <source>
        <dbReference type="EMBL" id="KAI8430634.1"/>
    </source>
</evidence>
<dbReference type="Proteomes" id="UP001064048">
    <property type="component" value="Chromosome Z"/>
</dbReference>
<comment type="caution">
    <text evidence="1">The sequence shown here is derived from an EMBL/GenBank/DDBJ whole genome shotgun (WGS) entry which is preliminary data.</text>
</comment>
<proteinExistence type="predicted"/>
<name>A0ACC0K2N4_CHOFU</name>
<evidence type="ECO:0000313" key="2">
    <source>
        <dbReference type="Proteomes" id="UP001064048"/>
    </source>
</evidence>
<accession>A0ACC0K2N4</accession>
<sequence>MKEMVGGCCVCSDERGWPDNPLVYCDGNGCTVAVHQACYGIVTVPTGPWYCRKCESPETKGKVRCELCPSKSGALKRSDTGGWAHVVCALYIPEVRFGNVTSMEPIVLRLIPPERYNKNCYICQESGKTHRANAGACMQCNKSGCKQQFHVTCAQSLGLLCEEAGNYLDNVKYCGYCQHHYSKLKKGGNVKTIPPYKPVSHDSPSSDSSGEKEGDASPMASGSGTPTHAAKAKGPGRKSSHSGGTVSGKNTPNPSKTPTSTTQLVGADKKKPSPSRRGSSAGEAGGAGVGGSKASTPAPSPQHAPDSQPPPAKPPGGSTPKATLPATSPSSKSMDAGGVISTVASAAAVSLPAITATPTSTSVSTTIVQAPTAKPLYQESVITNTEAIDTKQTKKRKAVAAANNPPTPVDYAATPPPGLTDVNSQSCSSMWENSHLSSDVQMDNVEKLMKKAKTEVQENVPIAHFSSVSAAPPPPPPPPPPAHSPASHPSPRHLPSPMPGPSGMNPGGSNIRSPSQPQGGKNERDGPASLLVSVPLPCTSRGLTLTAHAQATMESSMASHSPHTVPGRSTWGGLNVSYEMQQDPNKPSVSCLPGTSKDAGMSVSGMGPMPVTIRNKKRAAMASSIAAIPNNPTSSIQAAAVQSLASVRRQPQPTPPPIYQETIKDSPPSSPSSERPLKPKLESKLAAPHMLGNELNPESGAAARLQEQLTAELAAHAASGAGLDPLVPPPLINKAAPGAGGRGGSSGAQSLDQLLERQWEQGSQFLMEQAQHFDIASLLSCLHQLRTENVRLEEHVGSLLQRRDHLLAVNARLAIPLTAGQYTGWSARLRSRLERAAEEHVGSLLQRRDHLLAVNARLAIPLTAGQYTGWSARLRSTSAACFSGATTCSPSTRASPSRSLPLASAARPPARRQRAPRHPAHCRSVHRLERAAEEHVGSLLQRRDHLLAVNARLAIPLTAVHRLERAAEEHVGSLLQRRDHLLAVNARLAIPLTAGQYTGWSARLRSTSAACFSGATTCSPSTRASPSRSLPLASAARPPARRQRAPRHPAHCRSVHRLERAAEEHVGSLLQRRDHLLADNARLAIPLTAGPPEPSRCPRENGAPPRAPPAPPRPAETVTSDRSHQPSGGGDGGGGGGGSPAQQPCSAEPAAAGAAGSVAAGAGGARDADALRTVQTYIMLEQRRRADFSIDAILKFDH</sequence>
<organism evidence="1 2">
    <name type="scientific">Choristoneura fumiferana</name>
    <name type="common">Spruce budworm moth</name>
    <name type="synonym">Archips fumiferana</name>
    <dbReference type="NCBI Taxonomy" id="7141"/>
    <lineage>
        <taxon>Eukaryota</taxon>
        <taxon>Metazoa</taxon>
        <taxon>Ecdysozoa</taxon>
        <taxon>Arthropoda</taxon>
        <taxon>Hexapoda</taxon>
        <taxon>Insecta</taxon>
        <taxon>Pterygota</taxon>
        <taxon>Neoptera</taxon>
        <taxon>Endopterygota</taxon>
        <taxon>Lepidoptera</taxon>
        <taxon>Glossata</taxon>
        <taxon>Ditrysia</taxon>
        <taxon>Tortricoidea</taxon>
        <taxon>Tortricidae</taxon>
        <taxon>Tortricinae</taxon>
        <taxon>Choristoneura</taxon>
    </lineage>
</organism>
<dbReference type="EMBL" id="CM046131">
    <property type="protein sequence ID" value="KAI8430634.1"/>
    <property type="molecule type" value="Genomic_DNA"/>
</dbReference>